<organism evidence="2 3">
    <name type="scientific">Teichococcus aestuarii</name>
    <dbReference type="NCBI Taxonomy" id="568898"/>
    <lineage>
        <taxon>Bacteria</taxon>
        <taxon>Pseudomonadati</taxon>
        <taxon>Pseudomonadota</taxon>
        <taxon>Alphaproteobacteria</taxon>
        <taxon>Acetobacterales</taxon>
        <taxon>Roseomonadaceae</taxon>
        <taxon>Roseomonas</taxon>
    </lineage>
</organism>
<gene>
    <name evidence="2" type="ORF">CR165_07120</name>
</gene>
<reference evidence="3" key="1">
    <citation type="submission" date="2017-10" db="EMBL/GenBank/DDBJ databases">
        <authorList>
            <person name="Toshchakov S.V."/>
            <person name="Goeva M.A."/>
        </authorList>
    </citation>
    <scope>NUCLEOTIDE SEQUENCE [LARGE SCALE GENOMIC DNA]</scope>
    <source>
        <strain evidence="3">JR1/69-1-13</strain>
    </source>
</reference>
<name>A0A2U1V734_9PROT</name>
<proteinExistence type="predicted"/>
<evidence type="ECO:0000313" key="3">
    <source>
        <dbReference type="Proteomes" id="UP000245048"/>
    </source>
</evidence>
<dbReference type="Pfam" id="PF14534">
    <property type="entry name" value="DUF4440"/>
    <property type="match status" value="1"/>
</dbReference>
<dbReference type="SUPFAM" id="SSF54427">
    <property type="entry name" value="NTF2-like"/>
    <property type="match status" value="1"/>
</dbReference>
<dbReference type="Proteomes" id="UP000245048">
    <property type="component" value="Unassembled WGS sequence"/>
</dbReference>
<dbReference type="EMBL" id="PDOA01000003">
    <property type="protein sequence ID" value="PWC29696.1"/>
    <property type="molecule type" value="Genomic_DNA"/>
</dbReference>
<sequence length="162" mass="18105">MPRIVGRPRRHGQPAGLCGPHRNTLLYQNMLHPREAPMRDAAARQAMDEVNRIFEEQVVGQGRFEALDQVYTRDALILPPGGEAVQGLEAIRAFWQQAARSLGVTACRLRPFETTILGEMACEVARGEIVTGSATIPIQYVVLWKCGDGGWKWHRDIWNTSA</sequence>
<keyword evidence="3" id="KW-1185">Reference proteome</keyword>
<feature type="domain" description="DUF4440" evidence="1">
    <location>
        <begin position="61"/>
        <end position="152"/>
    </location>
</feature>
<comment type="caution">
    <text evidence="2">The sequence shown here is derived from an EMBL/GenBank/DDBJ whole genome shotgun (WGS) entry which is preliminary data.</text>
</comment>
<dbReference type="AlphaFoldDB" id="A0A2U1V734"/>
<dbReference type="InterPro" id="IPR027843">
    <property type="entry name" value="DUF4440"/>
</dbReference>
<dbReference type="Gene3D" id="3.10.450.50">
    <property type="match status" value="1"/>
</dbReference>
<accession>A0A2U1V734</accession>
<evidence type="ECO:0000313" key="2">
    <source>
        <dbReference type="EMBL" id="PWC29696.1"/>
    </source>
</evidence>
<evidence type="ECO:0000259" key="1">
    <source>
        <dbReference type="Pfam" id="PF14534"/>
    </source>
</evidence>
<dbReference type="InterPro" id="IPR032710">
    <property type="entry name" value="NTF2-like_dom_sf"/>
</dbReference>
<protein>
    <recommendedName>
        <fullName evidence="1">DUF4440 domain-containing protein</fullName>
    </recommendedName>
</protein>